<dbReference type="Proteomes" id="UP000606786">
    <property type="component" value="Unassembled WGS sequence"/>
</dbReference>
<sequence length="99" mass="11140">MPSKFSAFCPIWVERCKQRIAAHSRQTLALLCVGEGINFAPSASPTLGWDVQQSTCRMKLQKGQKAGTKHKTNILFVCKYKVRRPGGGVYYDLHSSFYN</sequence>
<dbReference type="AlphaFoldDB" id="A0A811VFG8"/>
<dbReference type="EMBL" id="CAJHJT010000056">
    <property type="protein sequence ID" value="CAD7015068.1"/>
    <property type="molecule type" value="Genomic_DNA"/>
</dbReference>
<evidence type="ECO:0000313" key="1">
    <source>
        <dbReference type="EMBL" id="CAD7015068.1"/>
    </source>
</evidence>
<protein>
    <submittedName>
        <fullName evidence="1">(Mediterranean fruit fly) hypothetical protein</fullName>
    </submittedName>
</protein>
<reference evidence="1" key="1">
    <citation type="submission" date="2020-11" db="EMBL/GenBank/DDBJ databases">
        <authorList>
            <person name="Whitehead M."/>
        </authorList>
    </citation>
    <scope>NUCLEOTIDE SEQUENCE</scope>
    <source>
        <strain evidence="1">EGII</strain>
    </source>
</reference>
<name>A0A811VFG8_CERCA</name>
<comment type="caution">
    <text evidence="1">The sequence shown here is derived from an EMBL/GenBank/DDBJ whole genome shotgun (WGS) entry which is preliminary data.</text>
</comment>
<keyword evidence="2" id="KW-1185">Reference proteome</keyword>
<proteinExistence type="predicted"/>
<evidence type="ECO:0000313" key="2">
    <source>
        <dbReference type="Proteomes" id="UP000606786"/>
    </source>
</evidence>
<gene>
    <name evidence="1" type="ORF">CCAP1982_LOCUS23024</name>
</gene>
<organism evidence="1 2">
    <name type="scientific">Ceratitis capitata</name>
    <name type="common">Mediterranean fruit fly</name>
    <name type="synonym">Tephritis capitata</name>
    <dbReference type="NCBI Taxonomy" id="7213"/>
    <lineage>
        <taxon>Eukaryota</taxon>
        <taxon>Metazoa</taxon>
        <taxon>Ecdysozoa</taxon>
        <taxon>Arthropoda</taxon>
        <taxon>Hexapoda</taxon>
        <taxon>Insecta</taxon>
        <taxon>Pterygota</taxon>
        <taxon>Neoptera</taxon>
        <taxon>Endopterygota</taxon>
        <taxon>Diptera</taxon>
        <taxon>Brachycera</taxon>
        <taxon>Muscomorpha</taxon>
        <taxon>Tephritoidea</taxon>
        <taxon>Tephritidae</taxon>
        <taxon>Ceratitis</taxon>
        <taxon>Ceratitis</taxon>
    </lineage>
</organism>
<accession>A0A811VFG8</accession>